<keyword evidence="2" id="KW-1185">Reference proteome</keyword>
<dbReference type="RefSeq" id="WP_191307481.1">
    <property type="nucleotide sequence ID" value="NZ_BNCL01000001.1"/>
</dbReference>
<sequence length="51" mass="5766">MTVITLTFDDQQLQIIGAALNEMPHRIARPVIDHISQQIEAQQQAQEPAKK</sequence>
<evidence type="ECO:0000313" key="2">
    <source>
        <dbReference type="Proteomes" id="UP000644749"/>
    </source>
</evidence>
<organism evidence="1 2">
    <name type="scientific">Paracoccus aerius</name>
    <dbReference type="NCBI Taxonomy" id="1915382"/>
    <lineage>
        <taxon>Bacteria</taxon>
        <taxon>Pseudomonadati</taxon>
        <taxon>Pseudomonadota</taxon>
        <taxon>Alphaproteobacteria</taxon>
        <taxon>Rhodobacterales</taxon>
        <taxon>Paracoccaceae</taxon>
        <taxon>Paracoccus</taxon>
    </lineage>
</organism>
<dbReference type="Proteomes" id="UP000644749">
    <property type="component" value="Unassembled WGS sequence"/>
</dbReference>
<proteinExistence type="predicted"/>
<evidence type="ECO:0000313" key="1">
    <source>
        <dbReference type="EMBL" id="MBL3672261.1"/>
    </source>
</evidence>
<dbReference type="EMBL" id="JAESHT010000002">
    <property type="protein sequence ID" value="MBL3672261.1"/>
    <property type="molecule type" value="Genomic_DNA"/>
</dbReference>
<protein>
    <submittedName>
        <fullName evidence="1">Uncharacterized protein</fullName>
    </submittedName>
</protein>
<comment type="caution">
    <text evidence="1">The sequence shown here is derived from an EMBL/GenBank/DDBJ whole genome shotgun (WGS) entry which is preliminary data.</text>
</comment>
<accession>A0ABS1S0M3</accession>
<reference evidence="1 2" key="1">
    <citation type="submission" date="2021-01" db="EMBL/GenBank/DDBJ databases">
        <title>011410 draft genome.</title>
        <authorList>
            <person name="Lang L."/>
        </authorList>
    </citation>
    <scope>NUCLEOTIDE SEQUENCE [LARGE SCALE GENOMIC DNA]</scope>
    <source>
        <strain evidence="1 2">KCTC 42845</strain>
    </source>
</reference>
<gene>
    <name evidence="1" type="ORF">JL111_02070</name>
</gene>
<name>A0ABS1S0M3_9RHOB</name>